<dbReference type="Proteomes" id="UP000807370">
    <property type="component" value="Unassembled WGS sequence"/>
</dbReference>
<accession>A0ABS0PJ90</accession>
<gene>
    <name evidence="1" type="ORF">HZZ13_05620</name>
</gene>
<dbReference type="RefSeq" id="WP_197958658.1">
    <property type="nucleotide sequence ID" value="NZ_JACCHP010000003.1"/>
</dbReference>
<evidence type="ECO:0000313" key="1">
    <source>
        <dbReference type="EMBL" id="MBH5397272.1"/>
    </source>
</evidence>
<dbReference type="EMBL" id="JACCHP010000003">
    <property type="protein sequence ID" value="MBH5397272.1"/>
    <property type="molecule type" value="Genomic_DNA"/>
</dbReference>
<protein>
    <submittedName>
        <fullName evidence="1">Uncharacterized protein</fullName>
    </submittedName>
</protein>
<proteinExistence type="predicted"/>
<keyword evidence="2" id="KW-1185">Reference proteome</keyword>
<name>A0ABS0PJ90_9BRAD</name>
<comment type="caution">
    <text evidence="1">The sequence shown here is derived from an EMBL/GenBank/DDBJ whole genome shotgun (WGS) entry which is preliminary data.</text>
</comment>
<evidence type="ECO:0000313" key="2">
    <source>
        <dbReference type="Proteomes" id="UP000807370"/>
    </source>
</evidence>
<sequence length="172" mass="19140">MAFGPRVLELQQALNSYGETSVRNYRLLHKFGDEVVYGLAAYLGEGARVHGVPPEGEWRPEAGDYHDAKFSTYHRGIIVIEPILMGVGLRIPHSKDSGGFWMRVVVEMELAREVIAVQIHDGKGVGGISIDYTTQDVERVQEAIFECAREVLTNPVRSVRGANRIGFIDENT</sequence>
<reference evidence="1 2" key="1">
    <citation type="submission" date="2020-07" db="EMBL/GenBank/DDBJ databases">
        <title>Bradyrhizobium diversity isolated from nodules of indigenous legumes of Western Australia.</title>
        <authorList>
            <person name="Klepa M.S."/>
        </authorList>
    </citation>
    <scope>NUCLEOTIDE SEQUENCE [LARGE SCALE GENOMIC DNA]</scope>
    <source>
        <strain evidence="1 2">CNPSo 4010</strain>
    </source>
</reference>
<organism evidence="1 2">
    <name type="scientific">Bradyrhizobium agreste</name>
    <dbReference type="NCBI Taxonomy" id="2751811"/>
    <lineage>
        <taxon>Bacteria</taxon>
        <taxon>Pseudomonadati</taxon>
        <taxon>Pseudomonadota</taxon>
        <taxon>Alphaproteobacteria</taxon>
        <taxon>Hyphomicrobiales</taxon>
        <taxon>Nitrobacteraceae</taxon>
        <taxon>Bradyrhizobium</taxon>
    </lineage>
</organism>